<comment type="subcellular location">
    <subcellularLocation>
        <location evidence="1">Cell membrane</location>
        <topology evidence="1">Single-pass type I membrane protein</topology>
    </subcellularLocation>
</comment>
<keyword evidence="8 12" id="KW-1133">Transmembrane helix</keyword>
<dbReference type="FunFam" id="3.80.10.10:FF:000095">
    <property type="entry name" value="LRR receptor-like serine/threonine-protein kinase GSO1"/>
    <property type="match status" value="1"/>
</dbReference>
<dbReference type="Pfam" id="PF00560">
    <property type="entry name" value="LRR_1"/>
    <property type="match status" value="5"/>
</dbReference>
<dbReference type="InterPro" id="IPR013210">
    <property type="entry name" value="LRR_N_plant-typ"/>
</dbReference>
<dbReference type="FunFam" id="3.80.10.10:FF:000213">
    <property type="entry name" value="Tyrosine-sulfated glycopeptide receptor 1"/>
    <property type="match status" value="1"/>
</dbReference>
<evidence type="ECO:0000259" key="15">
    <source>
        <dbReference type="Pfam" id="PF23598"/>
    </source>
</evidence>
<evidence type="ECO:0000259" key="14">
    <source>
        <dbReference type="Pfam" id="PF08263"/>
    </source>
</evidence>
<evidence type="ECO:0000256" key="11">
    <source>
        <dbReference type="ARBA" id="ARBA00023180"/>
    </source>
</evidence>
<dbReference type="PANTHER" id="PTHR48061">
    <property type="entry name" value="LEUCINE-RICH REPEAT RECEPTOR PROTEIN KINASE EMS1-LIKE-RELATED"/>
    <property type="match status" value="1"/>
</dbReference>
<dbReference type="InterPro" id="IPR001611">
    <property type="entry name" value="Leu-rich_rpt"/>
</dbReference>
<dbReference type="Pfam" id="PF23598">
    <property type="entry name" value="LRR_14"/>
    <property type="match status" value="1"/>
</dbReference>
<evidence type="ECO:0000256" key="5">
    <source>
        <dbReference type="ARBA" id="ARBA00022692"/>
    </source>
</evidence>
<keyword evidence="7" id="KW-0677">Repeat</keyword>
<accession>A0A2N9I8U7</accession>
<keyword evidence="4" id="KW-0433">Leucine-rich repeat</keyword>
<name>A0A2N9I8U7_FAGSY</name>
<dbReference type="SUPFAM" id="SSF52058">
    <property type="entry name" value="L domain-like"/>
    <property type="match status" value="3"/>
</dbReference>
<evidence type="ECO:0000313" key="16">
    <source>
        <dbReference type="EMBL" id="SPD20503.1"/>
    </source>
</evidence>
<protein>
    <submittedName>
        <fullName evidence="16">Uncharacterized protein</fullName>
    </submittedName>
</protein>
<dbReference type="Gene3D" id="3.80.10.10">
    <property type="entry name" value="Ribonuclease Inhibitor"/>
    <property type="match status" value="4"/>
</dbReference>
<dbReference type="InterPro" id="IPR003591">
    <property type="entry name" value="Leu-rich_rpt_typical-subtyp"/>
</dbReference>
<dbReference type="PANTHER" id="PTHR48061:SF12">
    <property type="entry name" value="DISEASE RESISTANCE LIKE PROTEIN"/>
    <property type="match status" value="1"/>
</dbReference>
<dbReference type="PRINTS" id="PR00019">
    <property type="entry name" value="LEURICHRPT"/>
</dbReference>
<dbReference type="EMBL" id="OIVN01005019">
    <property type="protein sequence ID" value="SPD20503.1"/>
    <property type="molecule type" value="Genomic_DNA"/>
</dbReference>
<feature type="domain" description="Leucine-rich repeat-containing N-terminal plant-type" evidence="14">
    <location>
        <begin position="36"/>
        <end position="88"/>
    </location>
</feature>
<keyword evidence="10" id="KW-0675">Receptor</keyword>
<dbReference type="GO" id="GO:0005886">
    <property type="term" value="C:plasma membrane"/>
    <property type="evidence" value="ECO:0007669"/>
    <property type="project" value="UniProtKB-SubCell"/>
</dbReference>
<evidence type="ECO:0000256" key="6">
    <source>
        <dbReference type="ARBA" id="ARBA00022729"/>
    </source>
</evidence>
<keyword evidence="9 12" id="KW-0472">Membrane</keyword>
<feature type="signal peptide" evidence="13">
    <location>
        <begin position="1"/>
        <end position="27"/>
    </location>
</feature>
<evidence type="ECO:0000256" key="3">
    <source>
        <dbReference type="ARBA" id="ARBA00022475"/>
    </source>
</evidence>
<keyword evidence="5 12" id="KW-0812">Transmembrane</keyword>
<evidence type="ECO:0000256" key="8">
    <source>
        <dbReference type="ARBA" id="ARBA00022989"/>
    </source>
</evidence>
<evidence type="ECO:0000256" key="12">
    <source>
        <dbReference type="SAM" id="Phobius"/>
    </source>
</evidence>
<gene>
    <name evidence="16" type="ORF">FSB_LOCUS48385</name>
</gene>
<proteinExistence type="inferred from homology"/>
<evidence type="ECO:0000256" key="13">
    <source>
        <dbReference type="SAM" id="SignalP"/>
    </source>
</evidence>
<dbReference type="AlphaFoldDB" id="A0A2N9I8U7"/>
<reference evidence="16" key="1">
    <citation type="submission" date="2018-02" db="EMBL/GenBank/DDBJ databases">
        <authorList>
            <person name="Cohen D.B."/>
            <person name="Kent A.D."/>
        </authorList>
    </citation>
    <scope>NUCLEOTIDE SEQUENCE</scope>
</reference>
<dbReference type="InterPro" id="IPR032675">
    <property type="entry name" value="LRR_dom_sf"/>
</dbReference>
<dbReference type="Pfam" id="PF13855">
    <property type="entry name" value="LRR_8"/>
    <property type="match status" value="1"/>
</dbReference>
<dbReference type="SMART" id="SM00369">
    <property type="entry name" value="LRR_TYP"/>
    <property type="match status" value="8"/>
</dbReference>
<evidence type="ECO:0000256" key="10">
    <source>
        <dbReference type="ARBA" id="ARBA00023170"/>
    </source>
</evidence>
<evidence type="ECO:0000256" key="1">
    <source>
        <dbReference type="ARBA" id="ARBA00004251"/>
    </source>
</evidence>
<keyword evidence="11" id="KW-0325">Glycoprotein</keyword>
<comment type="similarity">
    <text evidence="2">Belongs to the RLP family.</text>
</comment>
<feature type="chain" id="PRO_5014899475" evidence="13">
    <location>
        <begin position="28"/>
        <end position="928"/>
    </location>
</feature>
<organism evidence="16">
    <name type="scientific">Fagus sylvatica</name>
    <name type="common">Beechnut</name>
    <dbReference type="NCBI Taxonomy" id="28930"/>
    <lineage>
        <taxon>Eukaryota</taxon>
        <taxon>Viridiplantae</taxon>
        <taxon>Streptophyta</taxon>
        <taxon>Embryophyta</taxon>
        <taxon>Tracheophyta</taxon>
        <taxon>Spermatophyta</taxon>
        <taxon>Magnoliopsida</taxon>
        <taxon>eudicotyledons</taxon>
        <taxon>Gunneridae</taxon>
        <taxon>Pentapetalae</taxon>
        <taxon>rosids</taxon>
        <taxon>fabids</taxon>
        <taxon>Fagales</taxon>
        <taxon>Fagaceae</taxon>
        <taxon>Fagus</taxon>
    </lineage>
</organism>
<feature type="transmembrane region" description="Helical" evidence="12">
    <location>
        <begin position="883"/>
        <end position="904"/>
    </location>
</feature>
<dbReference type="InterPro" id="IPR055414">
    <property type="entry name" value="LRR_R13L4/SHOC2-like"/>
</dbReference>
<evidence type="ECO:0000256" key="9">
    <source>
        <dbReference type="ARBA" id="ARBA00023136"/>
    </source>
</evidence>
<feature type="domain" description="Disease resistance R13L4/SHOC-2-like LRR" evidence="15">
    <location>
        <begin position="278"/>
        <end position="453"/>
    </location>
</feature>
<evidence type="ECO:0000256" key="4">
    <source>
        <dbReference type="ARBA" id="ARBA00022614"/>
    </source>
</evidence>
<keyword evidence="6 13" id="KW-0732">Signal</keyword>
<dbReference type="InterPro" id="IPR046956">
    <property type="entry name" value="RLP23-like"/>
</dbReference>
<sequence>MASFMCDLMSTRLLVLLPLFLAIATNCFSSMQPLCHDDESSALLQFKESFDINVNDCRDNPFAYPKIASWKQEGMDRDCCSWDGVECDEDTGHVIGLHLSSSCLYGSMVSNNSLFRLVHLQRLNLAYNDFNFSRIPSEFSLLSRLTYLNLSYSSFSGQIPSNFSKLSKLSTLDLSKLPLLAQPESVVQSNLHLKSLKSLVQNLTSLKVLRLNGVQISSPVPEILSNLSSLTTLHLVDCGLHGEFPVGIFKLPKLQELRVSYNQDLMGYFPEFYSSSPLKILSVRHTSFSGKLPASIGNLDSLNQLLIGNCNFSSQIPSSMANLTQLSLLDMTSTQLTGQIPSWLANMTQLTALYLSFNKLQGPLPNSIFELEKLETLHLYSNDLSGIVAMDMFHKLKYLTSLVLSLNHISFITKTNSNATQNKFKVLGLGSCNLSHFPDFLRNQNQLQWLDLSYNNIHGQIPIWVWNTSKETLKFVNFSHNYLTGFDQHQDNFPWPQLLVLDLSSNKIQESLRIPPPSMKIYSVANNMLQGEISPSICNLSSLYFLDLSNNQFSGILPHCLSNLSCSLNILNLRANKFHGMIPQLCAKGSTLKMIDLSQNQFEGVLPRSLSNCRMLEVLNLGSNELNDVFPSWLGTLPELRVLSLQQNGFYGVVGSPTSFFASPKLGIVDLSVNKFTGNLPFEYFQNWMLPRKVDAKNYTHMQASTTIWLGDLEVFEYYLYSMKIILKGKETLYQKIREAFAFVDLSSNEFNGTIPEFIGNLNGFQLLNLSNNNLTGHIPISFGNMSTLESLDLSQNKLSGQIPMQLTQLTFLASFNVSHNQLTGPIPQSTQFNTFDSSSFGGNLGLCGNPLSKKCENPEPPPLPTASIEEDQDSWFHIEFDWKIILLGYCSGIINGVVVGNIVTKKKQHWFVRARKRQHKRERRQLC</sequence>
<evidence type="ECO:0000256" key="7">
    <source>
        <dbReference type="ARBA" id="ARBA00022737"/>
    </source>
</evidence>
<dbReference type="Pfam" id="PF08263">
    <property type="entry name" value="LRRNT_2"/>
    <property type="match status" value="1"/>
</dbReference>
<keyword evidence="3" id="KW-1003">Cell membrane</keyword>
<evidence type="ECO:0000256" key="2">
    <source>
        <dbReference type="ARBA" id="ARBA00009592"/>
    </source>
</evidence>